<dbReference type="EMBL" id="JAPZBS010000005">
    <property type="protein sequence ID" value="KAJ5369862.1"/>
    <property type="molecule type" value="Genomic_DNA"/>
</dbReference>
<dbReference type="Pfam" id="PF08982">
    <property type="entry name" value="AtaL"/>
    <property type="match status" value="1"/>
</dbReference>
<evidence type="ECO:0008006" key="3">
    <source>
        <dbReference type="Google" id="ProtNLM"/>
    </source>
</evidence>
<dbReference type="SUPFAM" id="SSF55961">
    <property type="entry name" value="Bet v1-like"/>
    <property type="match status" value="1"/>
</dbReference>
<comment type="caution">
    <text evidence="1">The sequence shown here is derived from an EMBL/GenBank/DDBJ whole genome shotgun (WGS) entry which is preliminary data.</text>
</comment>
<dbReference type="Proteomes" id="UP001147782">
    <property type="component" value="Unassembled WGS sequence"/>
</dbReference>
<accession>A0A9W9S0M4</accession>
<dbReference type="GeneID" id="81438062"/>
<dbReference type="AlphaFoldDB" id="A0A9W9S0M4"/>
<dbReference type="InterPro" id="IPR015075">
    <property type="entry name" value="AtaL"/>
</dbReference>
<proteinExistence type="predicted"/>
<reference evidence="1" key="1">
    <citation type="submission" date="2022-11" db="EMBL/GenBank/DDBJ databases">
        <authorList>
            <person name="Petersen C."/>
        </authorList>
    </citation>
    <scope>NUCLEOTIDE SEQUENCE</scope>
    <source>
        <strain evidence="1">IBT 29864</strain>
    </source>
</reference>
<dbReference type="InterPro" id="IPR023393">
    <property type="entry name" value="START-like_dom_sf"/>
</dbReference>
<organism evidence="1 2">
    <name type="scientific">Penicillium cataractarum</name>
    <dbReference type="NCBI Taxonomy" id="2100454"/>
    <lineage>
        <taxon>Eukaryota</taxon>
        <taxon>Fungi</taxon>
        <taxon>Dikarya</taxon>
        <taxon>Ascomycota</taxon>
        <taxon>Pezizomycotina</taxon>
        <taxon>Eurotiomycetes</taxon>
        <taxon>Eurotiomycetidae</taxon>
        <taxon>Eurotiales</taxon>
        <taxon>Aspergillaceae</taxon>
        <taxon>Penicillium</taxon>
    </lineage>
</organism>
<sequence length="167" mass="18715">MVTLHIAYTEPVNGNDSDGLILTREDVWNGLKLKARRPEVFIPSFDNSRVIEERENGNVIIREAHVAADLHESPMAGKWVREECRLHEPIGIYFTLPGGSIVQNIISEGPNKSLFLTFTYDWNLPDIEPGTPEAKKAESDHMKIAVSSVQGTIRALRRMATEKSDCS</sequence>
<gene>
    <name evidence="1" type="ORF">N7496_005954</name>
</gene>
<evidence type="ECO:0000313" key="1">
    <source>
        <dbReference type="EMBL" id="KAJ5369862.1"/>
    </source>
</evidence>
<name>A0A9W9S0M4_9EURO</name>
<dbReference type="OrthoDB" id="2320332at2759"/>
<dbReference type="Gene3D" id="3.30.530.20">
    <property type="match status" value="1"/>
</dbReference>
<dbReference type="RefSeq" id="XP_056554296.1">
    <property type="nucleotide sequence ID" value="XM_056698883.1"/>
</dbReference>
<evidence type="ECO:0000313" key="2">
    <source>
        <dbReference type="Proteomes" id="UP001147782"/>
    </source>
</evidence>
<reference evidence="1" key="2">
    <citation type="journal article" date="2023" name="IMA Fungus">
        <title>Comparative genomic study of the Penicillium genus elucidates a diverse pangenome and 15 lateral gene transfer events.</title>
        <authorList>
            <person name="Petersen C."/>
            <person name="Sorensen T."/>
            <person name="Nielsen M.R."/>
            <person name="Sondergaard T.E."/>
            <person name="Sorensen J.L."/>
            <person name="Fitzpatrick D.A."/>
            <person name="Frisvad J.C."/>
            <person name="Nielsen K.L."/>
        </authorList>
    </citation>
    <scope>NUCLEOTIDE SEQUENCE</scope>
    <source>
        <strain evidence="1">IBT 29864</strain>
    </source>
</reference>
<keyword evidence="2" id="KW-1185">Reference proteome</keyword>
<protein>
    <recommendedName>
        <fullName evidence="3">DUF1857 family protein</fullName>
    </recommendedName>
</protein>